<sequence>MYSKVEKRLFARVGALFSKEKLVFFSILAMSSLVLCGCASSNVSRDVTSNIDDGVDNARNLIDGTTGGNVADSYQNASQRAKGAMLGGAAGGVTGAMSSAIGIVPGAVVGAVLGASYGGYIDNNASVEDQLQNRGATVVVLGDQILIVLPSARIFNPMSSKIKPDAYSTLNLVSKYINSYTKMLVKVAAYTGAFGSNDVNLSLSQEQAESVAKYLSAAGVNARVLYATGYGGTHLVQRNSNTWDGNENYRIEITLEKLYV</sequence>
<dbReference type="Pfam" id="PF00691">
    <property type="entry name" value="OmpA"/>
    <property type="match status" value="1"/>
</dbReference>
<keyword evidence="2 4" id="KW-0472">Membrane</keyword>
<dbReference type="PANTHER" id="PTHR30329">
    <property type="entry name" value="STATOR ELEMENT OF FLAGELLAR MOTOR COMPLEX"/>
    <property type="match status" value="1"/>
</dbReference>
<dbReference type="EMBL" id="LR699119">
    <property type="protein sequence ID" value="VVC76689.1"/>
    <property type="molecule type" value="Genomic_DNA"/>
</dbReference>
<dbReference type="InterPro" id="IPR006664">
    <property type="entry name" value="OMP_bac"/>
</dbReference>
<keyword evidence="3" id="KW-0998">Cell outer membrane</keyword>
<evidence type="ECO:0000259" key="5">
    <source>
        <dbReference type="PROSITE" id="PS51123"/>
    </source>
</evidence>
<proteinExistence type="predicted"/>
<dbReference type="GO" id="GO:0009279">
    <property type="term" value="C:cell outer membrane"/>
    <property type="evidence" value="ECO:0007669"/>
    <property type="project" value="UniProtKB-SubCell"/>
</dbReference>
<keyword evidence="6" id="KW-0449">Lipoprotein</keyword>
<gene>
    <name evidence="6" type="primary">yiaD_2</name>
    <name evidence="6" type="ORF">AQUSIP_20130</name>
</gene>
<dbReference type="AlphaFoldDB" id="A0A5E4PI32"/>
<dbReference type="KEGG" id="asip:AQUSIP_20130"/>
<evidence type="ECO:0000256" key="4">
    <source>
        <dbReference type="PROSITE-ProRule" id="PRU00473"/>
    </source>
</evidence>
<name>A0A5E4PI32_9COXI</name>
<dbReference type="PANTHER" id="PTHR30329:SF21">
    <property type="entry name" value="LIPOPROTEIN YIAD-RELATED"/>
    <property type="match status" value="1"/>
</dbReference>
<feature type="domain" description="OmpA-like" evidence="5">
    <location>
        <begin position="142"/>
        <end position="259"/>
    </location>
</feature>
<dbReference type="Gene3D" id="3.30.1330.60">
    <property type="entry name" value="OmpA-like domain"/>
    <property type="match status" value="1"/>
</dbReference>
<dbReference type="PROSITE" id="PS51123">
    <property type="entry name" value="OMPA_2"/>
    <property type="match status" value="1"/>
</dbReference>
<dbReference type="PRINTS" id="PR01021">
    <property type="entry name" value="OMPADOMAIN"/>
</dbReference>
<dbReference type="CDD" id="cd07185">
    <property type="entry name" value="OmpA_C-like"/>
    <property type="match status" value="1"/>
</dbReference>
<dbReference type="RefSeq" id="WP_172622818.1">
    <property type="nucleotide sequence ID" value="NZ_LR699119.1"/>
</dbReference>
<dbReference type="Proteomes" id="UP000324194">
    <property type="component" value="Chromosome 1"/>
</dbReference>
<dbReference type="InterPro" id="IPR050330">
    <property type="entry name" value="Bact_OuterMem_StrucFunc"/>
</dbReference>
<reference evidence="6 7" key="1">
    <citation type="submission" date="2019-08" db="EMBL/GenBank/DDBJ databases">
        <authorList>
            <person name="Guy L."/>
        </authorList>
    </citation>
    <scope>NUCLEOTIDE SEQUENCE [LARGE SCALE GENOMIC DNA]</scope>
    <source>
        <strain evidence="6 7">SGT-108</strain>
    </source>
</reference>
<evidence type="ECO:0000256" key="1">
    <source>
        <dbReference type="ARBA" id="ARBA00004442"/>
    </source>
</evidence>
<accession>A0A5E4PI32</accession>
<protein>
    <submittedName>
        <fullName evidence="6">Putative lipoprotein YiaD</fullName>
    </submittedName>
</protein>
<evidence type="ECO:0000313" key="6">
    <source>
        <dbReference type="EMBL" id="VVC76689.1"/>
    </source>
</evidence>
<evidence type="ECO:0000256" key="2">
    <source>
        <dbReference type="ARBA" id="ARBA00023136"/>
    </source>
</evidence>
<dbReference type="SUPFAM" id="SSF103088">
    <property type="entry name" value="OmpA-like"/>
    <property type="match status" value="1"/>
</dbReference>
<evidence type="ECO:0000313" key="7">
    <source>
        <dbReference type="Proteomes" id="UP000324194"/>
    </source>
</evidence>
<comment type="subcellular location">
    <subcellularLocation>
        <location evidence="1">Cell outer membrane</location>
    </subcellularLocation>
</comment>
<dbReference type="InterPro" id="IPR036737">
    <property type="entry name" value="OmpA-like_sf"/>
</dbReference>
<dbReference type="InterPro" id="IPR006665">
    <property type="entry name" value="OmpA-like"/>
</dbReference>
<organism evidence="6 7">
    <name type="scientific">Aquicella siphonis</name>
    <dbReference type="NCBI Taxonomy" id="254247"/>
    <lineage>
        <taxon>Bacteria</taxon>
        <taxon>Pseudomonadati</taxon>
        <taxon>Pseudomonadota</taxon>
        <taxon>Gammaproteobacteria</taxon>
        <taxon>Legionellales</taxon>
        <taxon>Coxiellaceae</taxon>
        <taxon>Aquicella</taxon>
    </lineage>
</organism>
<evidence type="ECO:0000256" key="3">
    <source>
        <dbReference type="ARBA" id="ARBA00023237"/>
    </source>
</evidence>
<keyword evidence="7" id="KW-1185">Reference proteome</keyword>